<feature type="transmembrane region" description="Helical" evidence="1">
    <location>
        <begin position="98"/>
        <end position="117"/>
    </location>
</feature>
<feature type="transmembrane region" description="Helical" evidence="1">
    <location>
        <begin position="228"/>
        <end position="247"/>
    </location>
</feature>
<dbReference type="GO" id="GO:0016020">
    <property type="term" value="C:membrane"/>
    <property type="evidence" value="ECO:0007669"/>
    <property type="project" value="TreeGrafter"/>
</dbReference>
<proteinExistence type="predicted"/>
<evidence type="ECO:0000256" key="1">
    <source>
        <dbReference type="SAM" id="Phobius"/>
    </source>
</evidence>
<dbReference type="PIRSF" id="PIRSF015921">
    <property type="entry name" value="FA_sphinglp_des"/>
    <property type="match status" value="1"/>
</dbReference>
<dbReference type="EMBL" id="WRXO01000011">
    <property type="protein sequence ID" value="MVT44501.1"/>
    <property type="molecule type" value="Genomic_DNA"/>
</dbReference>
<dbReference type="CDD" id="cd03506">
    <property type="entry name" value="Delta6-FADS-like"/>
    <property type="match status" value="1"/>
</dbReference>
<dbReference type="PANTHER" id="PTHR19353">
    <property type="entry name" value="FATTY ACID DESATURASE 2"/>
    <property type="match status" value="1"/>
</dbReference>
<keyword evidence="4" id="KW-1185">Reference proteome</keyword>
<dbReference type="AlphaFoldDB" id="A0A6N8JJ42"/>
<accession>A0A6N8JJ42</accession>
<dbReference type="InterPro" id="IPR012171">
    <property type="entry name" value="Fatty_acid_desaturase"/>
</dbReference>
<dbReference type="InterPro" id="IPR005804">
    <property type="entry name" value="FA_desaturase_dom"/>
</dbReference>
<dbReference type="GO" id="GO:0016717">
    <property type="term" value="F:oxidoreductase activity, acting on paired donors, with oxidation of a pair of donors resulting in the reduction of molecular oxygen to two molecules of water"/>
    <property type="evidence" value="ECO:0007669"/>
    <property type="project" value="TreeGrafter"/>
</dbReference>
<feature type="transmembrane region" description="Helical" evidence="1">
    <location>
        <begin position="38"/>
        <end position="59"/>
    </location>
</feature>
<feature type="domain" description="Fatty acid desaturase" evidence="2">
    <location>
        <begin position="67"/>
        <end position="334"/>
    </location>
</feature>
<feature type="transmembrane region" description="Helical" evidence="1">
    <location>
        <begin position="202"/>
        <end position="222"/>
    </location>
</feature>
<keyword evidence="1" id="KW-0472">Membrane</keyword>
<evidence type="ECO:0000259" key="2">
    <source>
        <dbReference type="Pfam" id="PF00487"/>
    </source>
</evidence>
<evidence type="ECO:0000313" key="3">
    <source>
        <dbReference type="EMBL" id="MVT44501.1"/>
    </source>
</evidence>
<dbReference type="RefSeq" id="WP_157303293.1">
    <property type="nucleotide sequence ID" value="NZ_BAAAZB010000036.1"/>
</dbReference>
<dbReference type="GO" id="GO:0008610">
    <property type="term" value="P:lipid biosynthetic process"/>
    <property type="evidence" value="ECO:0007669"/>
    <property type="project" value="UniProtKB-ARBA"/>
</dbReference>
<dbReference type="Proteomes" id="UP000468388">
    <property type="component" value="Unassembled WGS sequence"/>
</dbReference>
<protein>
    <submittedName>
        <fullName evidence="3">Acyl-CoA desaturase</fullName>
    </submittedName>
</protein>
<gene>
    <name evidence="3" type="ORF">GO495_28160</name>
</gene>
<sequence>MAKVIFNNKKALFFQSLKADVESYFVKNNIKKTGNWKLYSKTLILFPAAALTYVALLVFPMTPLLGIGLSAFLGFTLASIGFNVMHDACHGSYSTNNKVNNLLGLSLNALGGNAFIWKQKHNVIHHTYTNVDGMDEDIAKSPLMRQCSTQTWTPMHRIQHIYVVLVYAISSFAWVFIMDFTKYLTRKIYRTPLQTMSKGDHLVFWASKVLYALFYIAIPVMAVGWQAWAIGFAAMHVVLGFTLAIVFQLAHVVEETTFEVVGEETVIIENEWAIHQINTTANFAPDNKMISWFVGGLNYQVEHHLFPRISHVHYPALSKIVAAKCKEFGVQYNSMPTMQAAVRSHFRFMRQLGRKPESKPASLAVSA</sequence>
<comment type="caution">
    <text evidence="3">The sequence shown here is derived from an EMBL/GenBank/DDBJ whole genome shotgun (WGS) entry which is preliminary data.</text>
</comment>
<keyword evidence="1" id="KW-0812">Transmembrane</keyword>
<reference evidence="3 4" key="1">
    <citation type="submission" date="2019-12" db="EMBL/GenBank/DDBJ databases">
        <title>The draft genomic sequence of strain Chitinophaga oryziterrae JCM 16595.</title>
        <authorList>
            <person name="Zhang X."/>
        </authorList>
    </citation>
    <scope>NUCLEOTIDE SEQUENCE [LARGE SCALE GENOMIC DNA]</scope>
    <source>
        <strain evidence="3 4">JCM 16595</strain>
    </source>
</reference>
<keyword evidence="1" id="KW-1133">Transmembrane helix</keyword>
<organism evidence="3 4">
    <name type="scientific">Chitinophaga oryziterrae</name>
    <dbReference type="NCBI Taxonomy" id="1031224"/>
    <lineage>
        <taxon>Bacteria</taxon>
        <taxon>Pseudomonadati</taxon>
        <taxon>Bacteroidota</taxon>
        <taxon>Chitinophagia</taxon>
        <taxon>Chitinophagales</taxon>
        <taxon>Chitinophagaceae</taxon>
        <taxon>Chitinophaga</taxon>
    </lineage>
</organism>
<feature type="transmembrane region" description="Helical" evidence="1">
    <location>
        <begin position="65"/>
        <end position="86"/>
    </location>
</feature>
<name>A0A6N8JJ42_9BACT</name>
<evidence type="ECO:0000313" key="4">
    <source>
        <dbReference type="Proteomes" id="UP000468388"/>
    </source>
</evidence>
<feature type="transmembrane region" description="Helical" evidence="1">
    <location>
        <begin position="161"/>
        <end position="181"/>
    </location>
</feature>
<dbReference type="PANTHER" id="PTHR19353:SF19">
    <property type="entry name" value="DELTA(5) FATTY ACID DESATURASE C-RELATED"/>
    <property type="match status" value="1"/>
</dbReference>
<dbReference type="Pfam" id="PF00487">
    <property type="entry name" value="FA_desaturase"/>
    <property type="match status" value="1"/>
</dbReference>
<dbReference type="OrthoDB" id="104711at2"/>